<name>A0A125W8A8_ENTFL</name>
<sequence>MRDEMKKVPRLRFRGFQEDWELCKLKEITERVKGNDGRMDLPTLTISASQGWLNQKDRFSGNIAGKEQKNYTLLLKNELSYNHGNSKLAKYGAVFSLKTYEEALVPRVYHSFKSTKNSDPDFLEYIFATKKPDKELGKLVSSGARMDGLLNINYDDFSNIKINIPHVHEQKKISNLLRKIDDTIALHQRKLDQLKELKKAYLQLMFPKKDETVPQVRFADFEDDWQLCKLGDVVEIFDGTHQTPRYTDSGVKFVSVENIATLETKKYITHEAYEKEYSKKRAKKGDILMTRIGDIGTMKVIETDEPLAYYVTLALLKAKETNPYFLSFIISSPEIQRNIWKRTLHIAFPKKINLGEINQVEMKITIFEEQDKIGDLFTNLDDAIILNQNKLNQLKSLKKSYLQNMFI</sequence>
<evidence type="ECO:0000256" key="3">
    <source>
        <dbReference type="ARBA" id="ARBA00023125"/>
    </source>
</evidence>
<dbReference type="PANTHER" id="PTHR30408">
    <property type="entry name" value="TYPE-1 RESTRICTION ENZYME ECOKI SPECIFICITY PROTEIN"/>
    <property type="match status" value="1"/>
</dbReference>
<dbReference type="EMBL" id="AEBR01000015">
    <property type="protein sequence ID" value="EFM83772.1"/>
    <property type="molecule type" value="Genomic_DNA"/>
</dbReference>
<keyword evidence="4" id="KW-0175">Coiled coil</keyword>
<feature type="domain" description="Type I restriction modification DNA specificity" evidence="5">
    <location>
        <begin position="223"/>
        <end position="395"/>
    </location>
</feature>
<dbReference type="Gene3D" id="1.10.287.1120">
    <property type="entry name" value="Bipartite methylase S protein"/>
    <property type="match status" value="1"/>
</dbReference>
<dbReference type="InterPro" id="IPR000055">
    <property type="entry name" value="Restrct_endonuc_typeI_TRD"/>
</dbReference>
<evidence type="ECO:0000256" key="4">
    <source>
        <dbReference type="SAM" id="Coils"/>
    </source>
</evidence>
<evidence type="ECO:0000313" key="6">
    <source>
        <dbReference type="EMBL" id="EFM83772.1"/>
    </source>
</evidence>
<dbReference type="InterPro" id="IPR052021">
    <property type="entry name" value="Type-I_RS_S_subunit"/>
</dbReference>
<dbReference type="HOGENOM" id="CLU_021095_0_0_9"/>
<comment type="caution">
    <text evidence="6">The sequence shown here is derived from an EMBL/GenBank/DDBJ whole genome shotgun (WGS) entry which is preliminary data.</text>
</comment>
<dbReference type="GO" id="GO:0009307">
    <property type="term" value="P:DNA restriction-modification system"/>
    <property type="evidence" value="ECO:0007669"/>
    <property type="project" value="UniProtKB-KW"/>
</dbReference>
<keyword evidence="3" id="KW-0238">DNA-binding</keyword>
<protein>
    <submittedName>
        <fullName evidence="6">Type I restriction modification DNA specificity domain protein</fullName>
    </submittedName>
</protein>
<dbReference type="REBASE" id="289088">
    <property type="entry name" value="S1.Efa4248ORF564P"/>
</dbReference>
<dbReference type="Gene3D" id="3.90.220.20">
    <property type="entry name" value="DNA methylase specificity domains"/>
    <property type="match status" value="2"/>
</dbReference>
<evidence type="ECO:0000259" key="5">
    <source>
        <dbReference type="Pfam" id="PF01420"/>
    </source>
</evidence>
<feature type="domain" description="Type I restriction modification DNA specificity" evidence="5">
    <location>
        <begin position="18"/>
        <end position="195"/>
    </location>
</feature>
<feature type="coiled-coil region" evidence="4">
    <location>
        <begin position="177"/>
        <end position="204"/>
    </location>
</feature>
<evidence type="ECO:0000256" key="2">
    <source>
        <dbReference type="ARBA" id="ARBA00022747"/>
    </source>
</evidence>
<dbReference type="SUPFAM" id="SSF116734">
    <property type="entry name" value="DNA methylase specificity domain"/>
    <property type="match status" value="2"/>
</dbReference>
<proteinExistence type="inferred from homology"/>
<dbReference type="PANTHER" id="PTHR30408:SF12">
    <property type="entry name" value="TYPE I RESTRICTION ENZYME MJAVIII SPECIFICITY SUBUNIT"/>
    <property type="match status" value="1"/>
</dbReference>
<reference evidence="6 7" key="1">
    <citation type="submission" date="2010-07" db="EMBL/GenBank/DDBJ databases">
        <authorList>
            <person name="Sid Ahmed O."/>
        </authorList>
    </citation>
    <scope>NUCLEOTIDE SEQUENCE [LARGE SCALE GENOMIC DNA]</scope>
    <source>
        <strain evidence="6 7">TX4248</strain>
    </source>
</reference>
<dbReference type="AlphaFoldDB" id="A0A125W8A8"/>
<dbReference type="InterPro" id="IPR044946">
    <property type="entry name" value="Restrct_endonuc_typeI_TRD_sf"/>
</dbReference>
<dbReference type="RefSeq" id="WP_002402011.1">
    <property type="nucleotide sequence ID" value="NZ_GL454421.1"/>
</dbReference>
<organism evidence="6 7">
    <name type="scientific">Enterococcus faecalis TX4248</name>
    <dbReference type="NCBI Taxonomy" id="749495"/>
    <lineage>
        <taxon>Bacteria</taxon>
        <taxon>Bacillati</taxon>
        <taxon>Bacillota</taxon>
        <taxon>Bacilli</taxon>
        <taxon>Lactobacillales</taxon>
        <taxon>Enterococcaceae</taxon>
        <taxon>Enterococcus</taxon>
    </lineage>
</organism>
<gene>
    <name evidence="6" type="ORF">HMPREF9498_00566</name>
</gene>
<evidence type="ECO:0000313" key="7">
    <source>
        <dbReference type="Proteomes" id="UP000004846"/>
    </source>
</evidence>
<evidence type="ECO:0000256" key="1">
    <source>
        <dbReference type="ARBA" id="ARBA00010923"/>
    </source>
</evidence>
<keyword evidence="2" id="KW-0680">Restriction system</keyword>
<dbReference type="Pfam" id="PF01420">
    <property type="entry name" value="Methylase_S"/>
    <property type="match status" value="2"/>
</dbReference>
<dbReference type="Proteomes" id="UP000004846">
    <property type="component" value="Unassembled WGS sequence"/>
</dbReference>
<dbReference type="GO" id="GO:0003677">
    <property type="term" value="F:DNA binding"/>
    <property type="evidence" value="ECO:0007669"/>
    <property type="project" value="UniProtKB-KW"/>
</dbReference>
<comment type="similarity">
    <text evidence="1">Belongs to the type-I restriction system S methylase family.</text>
</comment>
<accession>A0A125W8A8</accession>